<sequence>MDWDIPPTVEDDVFGLGTLIYFIMTGVYPYKETPSDEVEKSFMEGEFPDTSDIICGDIIYQCWHQKTTAGAVSTMLEHISHQHNAREIPSL</sequence>
<dbReference type="SUPFAM" id="SSF56112">
    <property type="entry name" value="Protein kinase-like (PK-like)"/>
    <property type="match status" value="1"/>
</dbReference>
<feature type="transmembrane region" description="Helical" evidence="1">
    <location>
        <begin position="13"/>
        <end position="30"/>
    </location>
</feature>
<reference evidence="3" key="1">
    <citation type="journal article" date="2012" name="MBio">
        <title>Comparative genome analysis of Trichophyton rubrum and related dermatophytes reveals candidate genes involved in infection.</title>
        <authorList>
            <person name="Martinez D.A."/>
            <person name="Oliver B.G."/>
            <person name="Graeser Y."/>
            <person name="Goldberg J.M."/>
            <person name="Li W."/>
            <person name="Martinez-Rossi N.M."/>
            <person name="Monod M."/>
            <person name="Shelest E."/>
            <person name="Barton R.C."/>
            <person name="Birch E."/>
            <person name="Brakhage A.A."/>
            <person name="Chen Z."/>
            <person name="Gurr S.J."/>
            <person name="Heiman D."/>
            <person name="Heitman J."/>
            <person name="Kosti I."/>
            <person name="Rossi A."/>
            <person name="Saif S."/>
            <person name="Samalova M."/>
            <person name="Saunders C.W."/>
            <person name="Shea T."/>
            <person name="Summerbell R.C."/>
            <person name="Xu J."/>
            <person name="Young S."/>
            <person name="Zeng Q."/>
            <person name="Birren B.W."/>
            <person name="Cuomo C.A."/>
            <person name="White T.C."/>
        </authorList>
    </citation>
    <scope>NUCLEOTIDE SEQUENCE [LARGE SCALE GENOMIC DNA]</scope>
    <source>
        <strain evidence="3">ATCC MYA-4604 / CBS 118893</strain>
    </source>
</reference>
<evidence type="ECO:0008006" key="4">
    <source>
        <dbReference type="Google" id="ProtNLM"/>
    </source>
</evidence>
<evidence type="ECO:0000313" key="3">
    <source>
        <dbReference type="Proteomes" id="UP000002669"/>
    </source>
</evidence>
<dbReference type="eggNOG" id="ENOG502SKV9">
    <property type="taxonomic scope" value="Eukaryota"/>
</dbReference>
<accession>E4UN05</accession>
<gene>
    <name evidence="2" type="ORF">MGYG_08988</name>
</gene>
<dbReference type="HOGENOM" id="CLU_2426588_0_0_1"/>
<organism evidence="3">
    <name type="scientific">Arthroderma gypseum (strain ATCC MYA-4604 / CBS 118893)</name>
    <name type="common">Microsporum gypseum</name>
    <dbReference type="NCBI Taxonomy" id="535722"/>
    <lineage>
        <taxon>Eukaryota</taxon>
        <taxon>Fungi</taxon>
        <taxon>Dikarya</taxon>
        <taxon>Ascomycota</taxon>
        <taxon>Pezizomycotina</taxon>
        <taxon>Eurotiomycetes</taxon>
        <taxon>Eurotiomycetidae</taxon>
        <taxon>Onygenales</taxon>
        <taxon>Arthrodermataceae</taxon>
        <taxon>Nannizzia</taxon>
    </lineage>
</organism>
<dbReference type="VEuPathDB" id="FungiDB:MGYG_08988"/>
<evidence type="ECO:0000313" key="2">
    <source>
        <dbReference type="EMBL" id="EFQ99519.1"/>
    </source>
</evidence>
<proteinExistence type="predicted"/>
<keyword evidence="3" id="KW-1185">Reference proteome</keyword>
<name>E4UN05_ARTGP</name>
<dbReference type="InterPro" id="IPR011009">
    <property type="entry name" value="Kinase-like_dom_sf"/>
</dbReference>
<keyword evidence="1" id="KW-0472">Membrane</keyword>
<keyword evidence="1" id="KW-0812">Transmembrane</keyword>
<dbReference type="GeneID" id="10030305"/>
<keyword evidence="1" id="KW-1133">Transmembrane helix</keyword>
<evidence type="ECO:0000256" key="1">
    <source>
        <dbReference type="SAM" id="Phobius"/>
    </source>
</evidence>
<protein>
    <recommendedName>
        <fullName evidence="4">Protein kinase domain-containing protein</fullName>
    </recommendedName>
</protein>
<dbReference type="AlphaFoldDB" id="E4UN05"/>
<dbReference type="OMA" id="HISHQHN"/>
<dbReference type="Gene3D" id="1.10.510.10">
    <property type="entry name" value="Transferase(Phosphotransferase) domain 1"/>
    <property type="match status" value="1"/>
</dbReference>
<dbReference type="Proteomes" id="UP000002669">
    <property type="component" value="Unassembled WGS sequence"/>
</dbReference>
<dbReference type="OrthoDB" id="1668230at2759"/>
<dbReference type="InParanoid" id="E4UN05"/>
<dbReference type="RefSeq" id="XP_003175002.1">
    <property type="nucleotide sequence ID" value="XM_003174954.1"/>
</dbReference>
<dbReference type="STRING" id="535722.E4UN05"/>
<dbReference type="EMBL" id="DS989823">
    <property type="protein sequence ID" value="EFQ99519.1"/>
    <property type="molecule type" value="Genomic_DNA"/>
</dbReference>